<keyword evidence="8" id="KW-1185">Reference proteome</keyword>
<dbReference type="Pfam" id="PF16912">
    <property type="entry name" value="Glu_dehyd_C"/>
    <property type="match status" value="1"/>
</dbReference>
<accession>A0ABU8T696</accession>
<keyword evidence="2" id="KW-0479">Metal-binding</keyword>
<gene>
    <name evidence="7" type="ORF">WJX68_11105</name>
</gene>
<dbReference type="InterPro" id="IPR050129">
    <property type="entry name" value="Zn_alcohol_dh"/>
</dbReference>
<keyword evidence="4" id="KW-0560">Oxidoreductase</keyword>
<evidence type="ECO:0000256" key="3">
    <source>
        <dbReference type="ARBA" id="ARBA00022833"/>
    </source>
</evidence>
<dbReference type="InterPro" id="IPR013154">
    <property type="entry name" value="ADH-like_N"/>
</dbReference>
<reference evidence="7 8" key="1">
    <citation type="submission" date="2024-03" db="EMBL/GenBank/DDBJ databases">
        <title>Draft genome sequence of Pseudonocardia sp. DW16-2.</title>
        <authorList>
            <person name="Duangmal K."/>
        </authorList>
    </citation>
    <scope>NUCLEOTIDE SEQUENCE [LARGE SCALE GENOMIC DNA]</scope>
    <source>
        <strain evidence="7 8">DW16-2</strain>
    </source>
</reference>
<dbReference type="Gene3D" id="3.90.180.10">
    <property type="entry name" value="Medium-chain alcohol dehydrogenases, catalytic domain"/>
    <property type="match status" value="1"/>
</dbReference>
<name>A0ABU8T696_9PSEU</name>
<dbReference type="RefSeq" id="WP_340289165.1">
    <property type="nucleotide sequence ID" value="NZ_JBBJUP010000007.1"/>
</dbReference>
<dbReference type="PANTHER" id="PTHR43401:SF2">
    <property type="entry name" value="L-THREONINE 3-DEHYDROGENASE"/>
    <property type="match status" value="1"/>
</dbReference>
<evidence type="ECO:0000256" key="1">
    <source>
        <dbReference type="ARBA" id="ARBA00001947"/>
    </source>
</evidence>
<feature type="domain" description="Alcohol dehydrogenase-like N-terminal" evidence="5">
    <location>
        <begin position="23"/>
        <end position="131"/>
    </location>
</feature>
<evidence type="ECO:0000256" key="4">
    <source>
        <dbReference type="ARBA" id="ARBA00023002"/>
    </source>
</evidence>
<evidence type="ECO:0000259" key="6">
    <source>
        <dbReference type="Pfam" id="PF16912"/>
    </source>
</evidence>
<dbReference type="Pfam" id="PF08240">
    <property type="entry name" value="ADH_N"/>
    <property type="match status" value="1"/>
</dbReference>
<organism evidence="7 8">
    <name type="scientific">Pseudonocardia spirodelae</name>
    <dbReference type="NCBI Taxonomy" id="3133431"/>
    <lineage>
        <taxon>Bacteria</taxon>
        <taxon>Bacillati</taxon>
        <taxon>Actinomycetota</taxon>
        <taxon>Actinomycetes</taxon>
        <taxon>Pseudonocardiales</taxon>
        <taxon>Pseudonocardiaceae</taxon>
        <taxon>Pseudonocardia</taxon>
    </lineage>
</organism>
<evidence type="ECO:0000259" key="5">
    <source>
        <dbReference type="Pfam" id="PF08240"/>
    </source>
</evidence>
<keyword evidence="3" id="KW-0862">Zinc</keyword>
<proteinExistence type="predicted"/>
<dbReference type="PANTHER" id="PTHR43401">
    <property type="entry name" value="L-THREONINE 3-DEHYDROGENASE"/>
    <property type="match status" value="1"/>
</dbReference>
<sequence>MRVARTLARERVELAEVASPVPGPGEALVRVHTVTLCGTDLHIWEDDYATELPIVQGHEIAGVVETAPPGADVAAGDRVVVSPMRWCGDCHACRIGRMNACRSSSCLGCYEDGGLAELIAVPATDLHRVPDELPIGLAPLAEPASIAMQAVLRGRPEPGEQALVLGCGPIGLLATLHLTSLGVAVTCVDVDAGRLAFADRFGAVRTVVAGEPVGTEPTLVIEASGSPAAFGAALDEVATAGRVVLVGISDRPVTLSMRTLPVKDVDVLGSRNSQRRMDEALRLLTAHPAETAALVTHRLPIERIGEAFALLRDGEGLVAKVAVDLTGHAPGGPAARSGRVEVPA</sequence>
<dbReference type="SUPFAM" id="SSF51735">
    <property type="entry name" value="NAD(P)-binding Rossmann-fold domains"/>
    <property type="match status" value="1"/>
</dbReference>
<dbReference type="InterPro" id="IPR031640">
    <property type="entry name" value="Glu_dehyd_C"/>
</dbReference>
<dbReference type="InterPro" id="IPR011032">
    <property type="entry name" value="GroES-like_sf"/>
</dbReference>
<dbReference type="InterPro" id="IPR036291">
    <property type="entry name" value="NAD(P)-bd_dom_sf"/>
</dbReference>
<feature type="domain" description="Glucose dehydrogenase C-terminal" evidence="6">
    <location>
        <begin position="158"/>
        <end position="309"/>
    </location>
</feature>
<protein>
    <submittedName>
        <fullName evidence="7">Alcohol dehydrogenase catalytic domain-containing protein</fullName>
    </submittedName>
</protein>
<dbReference type="Gene3D" id="3.40.50.720">
    <property type="entry name" value="NAD(P)-binding Rossmann-like Domain"/>
    <property type="match status" value="1"/>
</dbReference>
<evidence type="ECO:0000313" key="8">
    <source>
        <dbReference type="Proteomes" id="UP001364211"/>
    </source>
</evidence>
<comment type="caution">
    <text evidence="7">The sequence shown here is derived from an EMBL/GenBank/DDBJ whole genome shotgun (WGS) entry which is preliminary data.</text>
</comment>
<evidence type="ECO:0000313" key="7">
    <source>
        <dbReference type="EMBL" id="MEJ8279479.1"/>
    </source>
</evidence>
<dbReference type="EMBL" id="JBBJUP010000007">
    <property type="protein sequence ID" value="MEJ8279479.1"/>
    <property type="molecule type" value="Genomic_DNA"/>
</dbReference>
<evidence type="ECO:0000256" key="2">
    <source>
        <dbReference type="ARBA" id="ARBA00022723"/>
    </source>
</evidence>
<dbReference type="SUPFAM" id="SSF50129">
    <property type="entry name" value="GroES-like"/>
    <property type="match status" value="1"/>
</dbReference>
<dbReference type="Proteomes" id="UP001364211">
    <property type="component" value="Unassembled WGS sequence"/>
</dbReference>
<comment type="cofactor">
    <cofactor evidence="1">
        <name>Zn(2+)</name>
        <dbReference type="ChEBI" id="CHEBI:29105"/>
    </cofactor>
</comment>